<sequence length="701" mass="70556">MIRRRSRAGAAVLACLTIAVAGCTAGNSLHPAPKGSSHGKAVIKASLAAFHSCSDALAGLRGAAEASVTAYGMPQVAGASSRAGVAYAASGVATAPEAAAAGAAGPVGGAASSSAAAPAYSGTNDYTAGVDEPDLVKSDGRRIVTVSGSTLEVIDAATRQVTGSLDLSSSGVQYGQPNLLLSGDHVLVISTSASEAGPAGPAVSQYGPKFVLVDLAGQPRVLASYTISGNLVGARLTGSIVRVVTDSAPNIVFPDVPSGTSDAERVATYRVAAGQAGLDAWLPRYQSTSASGSTSGSVPCTSVSRPAKFSGANLLTVLTFDMSGDAFGTGDPVTVAADGDTVYGTTTSLYVASGAMVTPWGAGGTYVRGSGSTAGTQIYRFDVSQPGPPRYVASGSVPGYLLNQYAMSEWNGYLRVATTTGTSWAIADGAPSGASGTSGTSGTSGMPPSSSAVYELTTSAPVMRIVGTVAGLGSMERIYAVRFMGPVGYVVTFRQTDPLYTLDLSDPARPRVVGALALTGYSAYLHPVSATRLLGVGQNADSVGHVLGAQVSLFDVSDLAKPSRLATYALASSVSAAGMDPHAFLYWPADRLVVVPIQEYGGFAAPAGATQQPTHVPQSGALVLRVSGASLTRAGFISPPQSSGYDGSPIERSLVIGQTLWTISPGGVLASDLTSLRQQAWLPFSQTVNSYPSPSGSAIAP</sequence>
<name>A0A6P2C2R5_9ACTN</name>
<accession>A0A6P2C2R5</accession>
<dbReference type="InterPro" id="IPR019198">
    <property type="entry name" value="Beta_propeller_containing"/>
</dbReference>
<keyword evidence="4" id="KW-1185">Reference proteome</keyword>
<dbReference type="OrthoDB" id="9778998at2"/>
<reference evidence="3 4" key="1">
    <citation type="submission" date="2018-11" db="EMBL/GenBank/DDBJ databases">
        <title>Trebonia kvetii gen.nov., sp.nov., a novel acidophilic actinobacterium, and proposal of the new actinobacterial family Treboniaceae fam. nov.</title>
        <authorList>
            <person name="Rapoport D."/>
            <person name="Sagova-Mareckova M."/>
            <person name="Sedlacek I."/>
            <person name="Provaznik J."/>
            <person name="Kralova S."/>
            <person name="Pavlinic D."/>
            <person name="Benes V."/>
            <person name="Kopecky J."/>
        </authorList>
    </citation>
    <scope>NUCLEOTIDE SEQUENCE [LARGE SCALE GENOMIC DNA]</scope>
    <source>
        <strain evidence="3 4">15Tr583</strain>
    </source>
</reference>
<proteinExistence type="predicted"/>
<feature type="chain" id="PRO_5026874097" evidence="2">
    <location>
        <begin position="22"/>
        <end position="701"/>
    </location>
</feature>
<comment type="caution">
    <text evidence="3">The sequence shown here is derived from an EMBL/GenBank/DDBJ whole genome shotgun (WGS) entry which is preliminary data.</text>
</comment>
<dbReference type="AlphaFoldDB" id="A0A6P2C2R5"/>
<feature type="signal peptide" evidence="2">
    <location>
        <begin position="1"/>
        <end position="21"/>
    </location>
</feature>
<organism evidence="3 4">
    <name type="scientific">Trebonia kvetii</name>
    <dbReference type="NCBI Taxonomy" id="2480626"/>
    <lineage>
        <taxon>Bacteria</taxon>
        <taxon>Bacillati</taxon>
        <taxon>Actinomycetota</taxon>
        <taxon>Actinomycetes</taxon>
        <taxon>Streptosporangiales</taxon>
        <taxon>Treboniaceae</taxon>
        <taxon>Trebonia</taxon>
    </lineage>
</organism>
<dbReference type="Proteomes" id="UP000460272">
    <property type="component" value="Unassembled WGS sequence"/>
</dbReference>
<evidence type="ECO:0000313" key="3">
    <source>
        <dbReference type="EMBL" id="TVZ04766.1"/>
    </source>
</evidence>
<evidence type="ECO:0000313" key="4">
    <source>
        <dbReference type="Proteomes" id="UP000460272"/>
    </source>
</evidence>
<evidence type="ECO:0000256" key="1">
    <source>
        <dbReference type="SAM" id="MobiDB-lite"/>
    </source>
</evidence>
<dbReference type="PROSITE" id="PS51257">
    <property type="entry name" value="PROKAR_LIPOPROTEIN"/>
    <property type="match status" value="1"/>
</dbReference>
<feature type="region of interest" description="Disordered" evidence="1">
    <location>
        <begin position="430"/>
        <end position="450"/>
    </location>
</feature>
<gene>
    <name evidence="3" type="ORF">EAS64_08885</name>
</gene>
<keyword evidence="2" id="KW-0732">Signal</keyword>
<protein>
    <submittedName>
        <fullName evidence="3">Benzoate transporter</fullName>
    </submittedName>
</protein>
<evidence type="ECO:0000256" key="2">
    <source>
        <dbReference type="SAM" id="SignalP"/>
    </source>
</evidence>
<dbReference type="EMBL" id="RPFW01000002">
    <property type="protein sequence ID" value="TVZ04766.1"/>
    <property type="molecule type" value="Genomic_DNA"/>
</dbReference>
<dbReference type="Pfam" id="PF09826">
    <property type="entry name" value="Beta_propel"/>
    <property type="match status" value="1"/>
</dbReference>